<accession>A0A6M8B283</accession>
<reference evidence="1 2" key="1">
    <citation type="submission" date="2020-05" db="EMBL/GenBank/DDBJ databases">
        <title>Complete genome sequence of of a novel Thermoleptolyngbya strain isolated from hot springs of Ganzi, Sichuan China.</title>
        <authorList>
            <person name="Tang J."/>
            <person name="Daroch M."/>
            <person name="Li L."/>
            <person name="Waleron K."/>
            <person name="Waleron M."/>
            <person name="Waleron M."/>
        </authorList>
    </citation>
    <scope>NUCLEOTIDE SEQUENCE [LARGE SCALE GENOMIC DNA]</scope>
    <source>
        <strain evidence="1 2">PKUAC-SCTA183</strain>
    </source>
</reference>
<organism evidence="1 2">
    <name type="scientific">Thermoleptolyngbya sichuanensis A183</name>
    <dbReference type="NCBI Taxonomy" id="2737172"/>
    <lineage>
        <taxon>Bacteria</taxon>
        <taxon>Bacillati</taxon>
        <taxon>Cyanobacteriota</taxon>
        <taxon>Cyanophyceae</taxon>
        <taxon>Oculatellales</taxon>
        <taxon>Oculatellaceae</taxon>
        <taxon>Thermoleptolyngbya</taxon>
        <taxon>Thermoleptolyngbya sichuanensis</taxon>
    </lineage>
</organism>
<proteinExistence type="predicted"/>
<evidence type="ECO:0000313" key="2">
    <source>
        <dbReference type="Proteomes" id="UP000505210"/>
    </source>
</evidence>
<dbReference type="EMBL" id="CP053661">
    <property type="protein sequence ID" value="QKD81139.1"/>
    <property type="molecule type" value="Genomic_DNA"/>
</dbReference>
<evidence type="ECO:0000313" key="1">
    <source>
        <dbReference type="EMBL" id="QKD81139.1"/>
    </source>
</evidence>
<keyword evidence="2" id="KW-1185">Reference proteome</keyword>
<dbReference type="KEGG" id="theu:HPC62_02175"/>
<gene>
    <name evidence="1" type="ORF">HPC62_02175</name>
</gene>
<dbReference type="Proteomes" id="UP000505210">
    <property type="component" value="Chromosome"/>
</dbReference>
<sequence length="61" mass="6492">MQKLKPEDVLLSVATVPLLAGLVAARAIAQVMVSVGQSSEELFRGDRLPTLHVHSSHNSSV</sequence>
<dbReference type="AlphaFoldDB" id="A0A6M8B283"/>
<dbReference type="RefSeq" id="WP_172353553.1">
    <property type="nucleotide sequence ID" value="NZ_CP053661.1"/>
</dbReference>
<protein>
    <submittedName>
        <fullName evidence="1">Uncharacterized protein</fullName>
    </submittedName>
</protein>
<name>A0A6M8B283_9CYAN</name>